<evidence type="ECO:0000313" key="1">
    <source>
        <dbReference type="EMBL" id="EHH67107.1"/>
    </source>
</evidence>
<accession>G6XMK8</accession>
<keyword evidence="2" id="KW-1185">Reference proteome</keyword>
<dbReference type="Gene3D" id="1.20.1250.20">
    <property type="entry name" value="MFS general substrate transporter like domains"/>
    <property type="match status" value="1"/>
</dbReference>
<dbReference type="STRING" id="1088869.GMO_27260"/>
<dbReference type="EMBL" id="AGQV01000013">
    <property type="protein sequence ID" value="EHH67107.1"/>
    <property type="molecule type" value="Genomic_DNA"/>
</dbReference>
<gene>
    <name evidence="1" type="ORF">GMO_27260</name>
</gene>
<evidence type="ECO:0008006" key="3">
    <source>
        <dbReference type="Google" id="ProtNLM"/>
    </source>
</evidence>
<reference evidence="1 2" key="1">
    <citation type="submission" date="2011-10" db="EMBL/GenBank/DDBJ databases">
        <title>Genome sequence of Gluconobacter morbifer G707, isolated from Drosophila gut.</title>
        <authorList>
            <person name="Lee W.-J."/>
            <person name="Kim E.-K."/>
        </authorList>
    </citation>
    <scope>NUCLEOTIDE SEQUENCE [LARGE SCALE GENOMIC DNA]</scope>
    <source>
        <strain evidence="1 2">G707</strain>
    </source>
</reference>
<dbReference type="Proteomes" id="UP000004949">
    <property type="component" value="Unassembled WGS sequence"/>
</dbReference>
<organism evidence="1 2">
    <name type="scientific">Gluconobacter morbifer G707</name>
    <dbReference type="NCBI Taxonomy" id="1088869"/>
    <lineage>
        <taxon>Bacteria</taxon>
        <taxon>Pseudomonadati</taxon>
        <taxon>Pseudomonadota</taxon>
        <taxon>Alphaproteobacteria</taxon>
        <taxon>Acetobacterales</taxon>
        <taxon>Acetobacteraceae</taxon>
        <taxon>Gluconobacter</taxon>
    </lineage>
</organism>
<dbReference type="SUPFAM" id="SSF103473">
    <property type="entry name" value="MFS general substrate transporter"/>
    <property type="match status" value="1"/>
</dbReference>
<comment type="caution">
    <text evidence="1">The sequence shown here is derived from an EMBL/GenBank/DDBJ whole genome shotgun (WGS) entry which is preliminary data.</text>
</comment>
<dbReference type="PATRIC" id="fig|1088869.3.peg.2719"/>
<name>G6XMK8_9PROT</name>
<dbReference type="eggNOG" id="COG2223">
    <property type="taxonomic scope" value="Bacteria"/>
</dbReference>
<dbReference type="InterPro" id="IPR036259">
    <property type="entry name" value="MFS_trans_sf"/>
</dbReference>
<dbReference type="AlphaFoldDB" id="G6XMK8"/>
<evidence type="ECO:0000313" key="2">
    <source>
        <dbReference type="Proteomes" id="UP000004949"/>
    </source>
</evidence>
<proteinExistence type="predicted"/>
<sequence>MVAVSSPQYVWTLFTPALRTDLHLTPPALQITFSLLIVLQTLFSPVQGWIGRHVPPRPLIGTGVILTGAS</sequence>
<protein>
    <recommendedName>
        <fullName evidence="3">MFS transporter</fullName>
    </recommendedName>
</protein>